<dbReference type="OrthoDB" id="6250543at2759"/>
<dbReference type="Proteomes" id="UP000054324">
    <property type="component" value="Unassembled WGS sequence"/>
</dbReference>
<dbReference type="GeneID" id="20327926"/>
<evidence type="ECO:0000313" key="2">
    <source>
        <dbReference type="EMBL" id="KER27638.1"/>
    </source>
</evidence>
<organism evidence="2 3">
    <name type="scientific">Opisthorchis viverrini</name>
    <name type="common">Southeast Asian liver fluke</name>
    <dbReference type="NCBI Taxonomy" id="6198"/>
    <lineage>
        <taxon>Eukaryota</taxon>
        <taxon>Metazoa</taxon>
        <taxon>Spiralia</taxon>
        <taxon>Lophotrochozoa</taxon>
        <taxon>Platyhelminthes</taxon>
        <taxon>Trematoda</taxon>
        <taxon>Digenea</taxon>
        <taxon>Opisthorchiida</taxon>
        <taxon>Opisthorchiata</taxon>
        <taxon>Opisthorchiidae</taxon>
        <taxon>Opisthorchis</taxon>
    </lineage>
</organism>
<evidence type="ECO:0000256" key="1">
    <source>
        <dbReference type="SAM" id="MobiDB-lite"/>
    </source>
</evidence>
<feature type="region of interest" description="Disordered" evidence="1">
    <location>
        <begin position="31"/>
        <end position="61"/>
    </location>
</feature>
<dbReference type="AlphaFoldDB" id="A0A074ZJX9"/>
<dbReference type="CTD" id="20327926"/>
<proteinExistence type="predicted"/>
<sequence length="760" mass="85156">GRTKRYGEIICHPDFSDSRLLVYNRSHVRSPHAESQSSGSGSARQPSVQSTRETAREPNELESLEIASKPIALKLYFESGKTTILRFDNREVRDQCLNVLQYVVQANKLRNGYPDFEHVWCVMPKIYAKDPFATSLLTKFSRGRHYFCLTDSEALLCRQNLRVPVLMVPFTPRRSCSLIMDPFRRDPFPTPGFSHHYDPKTSAVPAELRESFAEMGEEHRDLHRKRQFTRQRHEDKRKFLVSLNSWMDDALTAPITSEEDDNRPDYCYTECAACSEITVLIYPSLFSSEPLPLPNIALLYDQLDFPWIDDTDSGESVVGTHAGGLTTSKTRTVSHQKSSSVCSAAENAIKSWSCDLSDDPEYVNIMKTDRQQEFPGLNKRQSSLTTGKLVGSVVNTGNPPPAQYSSIRSVKRRTDGHHLRYVEMTSGVSGKELPTICSATDSGITSLSSNRDSILTDFSSHFRVNSYRPRTHSSPWTSTLYSKTRPSSHRENPDLFAAVTFAPHPVVLNETMSDFSATRPFSVTLVKPAHISLIRSSPASTATSPALQRGSHTRNWDDMIRPRTTSDLAATKRPLFLNSLIRLASESFHNGSSSSTPIPSMLLRSVVHPQQNIKAFCAPTRPHSGRPKSYSTSSNRNHKQPAADSSEGDITLRPRANTVASDRSMGRRIAVALVNFGARIRPRTKSASSASMDRVSCNPPTNSLSPHVDGHVVQLPSQFRCYANPFECDERMNKELSRAMTIYSVSALNLSDHYLVYEYF</sequence>
<dbReference type="STRING" id="6198.A0A074ZJX9"/>
<keyword evidence="3" id="KW-1185">Reference proteome</keyword>
<evidence type="ECO:0000313" key="3">
    <source>
        <dbReference type="Proteomes" id="UP000054324"/>
    </source>
</evidence>
<feature type="region of interest" description="Disordered" evidence="1">
    <location>
        <begin position="616"/>
        <end position="661"/>
    </location>
</feature>
<feature type="non-terminal residue" evidence="2">
    <location>
        <position position="1"/>
    </location>
</feature>
<dbReference type="KEGG" id="ovi:T265_13759"/>
<protein>
    <submittedName>
        <fullName evidence="2">Uncharacterized protein</fullName>
    </submittedName>
</protein>
<feature type="region of interest" description="Disordered" evidence="1">
    <location>
        <begin position="540"/>
        <end position="559"/>
    </location>
</feature>
<dbReference type="EMBL" id="KL596718">
    <property type="protein sequence ID" value="KER27638.1"/>
    <property type="molecule type" value="Genomic_DNA"/>
</dbReference>
<reference evidence="2 3" key="1">
    <citation type="submission" date="2013-11" db="EMBL/GenBank/DDBJ databases">
        <title>Opisthorchis viverrini - life in the bile duct.</title>
        <authorList>
            <person name="Young N.D."/>
            <person name="Nagarajan N."/>
            <person name="Lin S.J."/>
            <person name="Korhonen P.K."/>
            <person name="Jex A.R."/>
            <person name="Hall R.S."/>
            <person name="Safavi-Hemami H."/>
            <person name="Kaewkong W."/>
            <person name="Bertrand D."/>
            <person name="Gao S."/>
            <person name="Seet Q."/>
            <person name="Wongkham S."/>
            <person name="Teh B.T."/>
            <person name="Wongkham C."/>
            <person name="Intapan P.M."/>
            <person name="Maleewong W."/>
            <person name="Yang X."/>
            <person name="Hu M."/>
            <person name="Wang Z."/>
            <person name="Hofmann A."/>
            <person name="Sternberg P.W."/>
            <person name="Tan P."/>
            <person name="Wang J."/>
            <person name="Gasser R.B."/>
        </authorList>
    </citation>
    <scope>NUCLEOTIDE SEQUENCE [LARGE SCALE GENOMIC DNA]</scope>
</reference>
<name>A0A074ZJX9_OPIVI</name>
<dbReference type="RefSeq" id="XP_009168640.1">
    <property type="nucleotide sequence ID" value="XM_009170376.1"/>
</dbReference>
<accession>A0A074ZJX9</accession>
<gene>
    <name evidence="2" type="ORF">T265_13759</name>
</gene>
<feature type="compositionally biased region" description="Polar residues" evidence="1">
    <location>
        <begin position="33"/>
        <end position="52"/>
    </location>
</feature>